<comment type="caution">
    <text evidence="10">The sequence shown here is derived from an EMBL/GenBank/DDBJ whole genome shotgun (WGS) entry which is preliminary data.</text>
</comment>
<comment type="subunit">
    <text evidence="8">Component of the Mediator complex.</text>
</comment>
<dbReference type="AlphaFoldDB" id="A0A8K0JQR7"/>
<comment type="function">
    <text evidence="8">Component of the Mediator complex, a coactivator involved in the regulated transcription of nearly all RNA polymerase II-dependent genes. Mediator functions as a bridge to convey information from gene-specific regulatory proteins to the basal RNA polymerase II transcription machinery. Mediator is recruited to promoters by direct interactions with regulatory proteins and serves as a scaffold for the assembly of a functional preinitiation complex with RNA polymerase II and the general transcription factors.</text>
</comment>
<gene>
    <name evidence="8" type="primary">MED6</name>
    <name evidence="10" type="ORF">FFLO_01465</name>
</gene>
<accession>A0A8K0JQR7</accession>
<protein>
    <recommendedName>
        <fullName evidence="3 8">Mediator of RNA polymerase II transcription subunit 6</fullName>
    </recommendedName>
    <alternativeName>
        <fullName evidence="7 8">Mediator complex subunit 6</fullName>
    </alternativeName>
</protein>
<keyword evidence="11" id="KW-1185">Reference proteome</keyword>
<dbReference type="GO" id="GO:0016592">
    <property type="term" value="C:mediator complex"/>
    <property type="evidence" value="ECO:0007669"/>
    <property type="project" value="InterPro"/>
</dbReference>
<dbReference type="GO" id="GO:0003712">
    <property type="term" value="F:transcription coregulator activity"/>
    <property type="evidence" value="ECO:0007669"/>
    <property type="project" value="InterPro"/>
</dbReference>
<feature type="compositionally biased region" description="Basic and acidic residues" evidence="9">
    <location>
        <begin position="247"/>
        <end position="258"/>
    </location>
</feature>
<feature type="region of interest" description="Disordered" evidence="9">
    <location>
        <begin position="243"/>
        <end position="291"/>
    </location>
</feature>
<evidence type="ECO:0000313" key="10">
    <source>
        <dbReference type="EMBL" id="KAG7563157.1"/>
    </source>
</evidence>
<evidence type="ECO:0000256" key="6">
    <source>
        <dbReference type="ARBA" id="ARBA00023242"/>
    </source>
</evidence>
<dbReference type="GO" id="GO:0006357">
    <property type="term" value="P:regulation of transcription by RNA polymerase II"/>
    <property type="evidence" value="ECO:0007669"/>
    <property type="project" value="InterPro"/>
</dbReference>
<keyword evidence="6 8" id="KW-0539">Nucleus</keyword>
<dbReference type="Proteomes" id="UP000812966">
    <property type="component" value="Unassembled WGS sequence"/>
</dbReference>
<keyword evidence="4 8" id="KW-0805">Transcription regulation</keyword>
<comment type="subcellular location">
    <subcellularLocation>
        <location evidence="1 8">Nucleus</location>
    </subcellularLocation>
</comment>
<dbReference type="Gene3D" id="3.10.450.580">
    <property type="entry name" value="Mediator complex, subunit Med6"/>
    <property type="match status" value="1"/>
</dbReference>
<proteinExistence type="inferred from homology"/>
<reference evidence="10" key="1">
    <citation type="submission" date="2020-04" db="EMBL/GenBank/DDBJ databases">
        <title>Analysis of mating type loci in Filobasidium floriforme.</title>
        <authorList>
            <person name="Nowrousian M."/>
        </authorList>
    </citation>
    <scope>NUCLEOTIDE SEQUENCE</scope>
    <source>
        <strain evidence="10">CBS 6242</strain>
    </source>
</reference>
<evidence type="ECO:0000256" key="1">
    <source>
        <dbReference type="ARBA" id="ARBA00004123"/>
    </source>
</evidence>
<evidence type="ECO:0000256" key="4">
    <source>
        <dbReference type="ARBA" id="ARBA00023015"/>
    </source>
</evidence>
<dbReference type="EMBL" id="JABELV010000020">
    <property type="protein sequence ID" value="KAG7563157.1"/>
    <property type="molecule type" value="Genomic_DNA"/>
</dbReference>
<evidence type="ECO:0000256" key="7">
    <source>
        <dbReference type="ARBA" id="ARBA00031259"/>
    </source>
</evidence>
<sequence length="291" mass="32803">MSRDDEPRYVFPAEGRSWNDIEWLRVWNNNSQVLPTEDQAWKYFLALGQVDVESDNWNIHAQFNDDPTFTWNRMKQILRTMQGRQYHFSLEHSNPPNYWVLQEIDQRTMAILEIWTMVGCQVLKCNTIYDLIQSRLLNVTEHISASMQILESAAPLPSIRELGFWQSAPVQVPGQDEPVHPPAGVTAAASTQAAQDPLAETPRSSGKTKKSQSKRPPDMALTFALRTMQQSLSEIIGKDAVNGQSVKSKEAEQADRMKAHGAVPMSGNVRGAKRGPDETVKDPAKQARFAM</sequence>
<comment type="similarity">
    <text evidence="2 8">Belongs to the Mediator complex subunit 6 family.</text>
</comment>
<feature type="compositionally biased region" description="Low complexity" evidence="9">
    <location>
        <begin position="186"/>
        <end position="195"/>
    </location>
</feature>
<name>A0A8K0JQR7_9TREE</name>
<dbReference type="InterPro" id="IPR007018">
    <property type="entry name" value="Mediator_Med6"/>
</dbReference>
<evidence type="ECO:0000256" key="2">
    <source>
        <dbReference type="ARBA" id="ARBA00007526"/>
    </source>
</evidence>
<feature type="compositionally biased region" description="Basic and acidic residues" evidence="9">
    <location>
        <begin position="274"/>
        <end position="285"/>
    </location>
</feature>
<evidence type="ECO:0000256" key="3">
    <source>
        <dbReference type="ARBA" id="ARBA00020634"/>
    </source>
</evidence>
<evidence type="ECO:0000256" key="5">
    <source>
        <dbReference type="ARBA" id="ARBA00023163"/>
    </source>
</evidence>
<keyword evidence="5 8" id="KW-0804">Transcription</keyword>
<evidence type="ECO:0000256" key="8">
    <source>
        <dbReference type="RuleBase" id="RU364143"/>
    </source>
</evidence>
<keyword evidence="8" id="KW-0010">Activator</keyword>
<dbReference type="Pfam" id="PF04934">
    <property type="entry name" value="Med6"/>
    <property type="match status" value="1"/>
</dbReference>
<organism evidence="10 11">
    <name type="scientific">Filobasidium floriforme</name>
    <dbReference type="NCBI Taxonomy" id="5210"/>
    <lineage>
        <taxon>Eukaryota</taxon>
        <taxon>Fungi</taxon>
        <taxon>Dikarya</taxon>
        <taxon>Basidiomycota</taxon>
        <taxon>Agaricomycotina</taxon>
        <taxon>Tremellomycetes</taxon>
        <taxon>Filobasidiales</taxon>
        <taxon>Filobasidiaceae</taxon>
        <taxon>Filobasidium</taxon>
    </lineage>
</organism>
<evidence type="ECO:0000313" key="11">
    <source>
        <dbReference type="Proteomes" id="UP000812966"/>
    </source>
</evidence>
<feature type="region of interest" description="Disordered" evidence="9">
    <location>
        <begin position="171"/>
        <end position="217"/>
    </location>
</feature>
<dbReference type="InterPro" id="IPR038566">
    <property type="entry name" value="Mediator_Med6_sf"/>
</dbReference>
<evidence type="ECO:0000256" key="9">
    <source>
        <dbReference type="SAM" id="MobiDB-lite"/>
    </source>
</evidence>